<dbReference type="OrthoDB" id="9794407at2"/>
<comment type="caution">
    <text evidence="5">The sequence shown here is derived from an EMBL/GenBank/DDBJ whole genome shotgun (WGS) entry which is preliminary data.</text>
</comment>
<evidence type="ECO:0000259" key="4">
    <source>
        <dbReference type="Pfam" id="PF17836"/>
    </source>
</evidence>
<dbReference type="STRING" id="49280.A9996_17825"/>
<feature type="site" description="Increases basicity of active site His" evidence="2">
    <location>
        <position position="143"/>
    </location>
</feature>
<evidence type="ECO:0000313" key="6">
    <source>
        <dbReference type="Proteomes" id="UP000248987"/>
    </source>
</evidence>
<feature type="binding site" evidence="3">
    <location>
        <position position="172"/>
    </location>
    <ligand>
        <name>acetyl-CoA</name>
        <dbReference type="ChEBI" id="CHEBI:57288"/>
    </ligand>
</feature>
<dbReference type="EMBL" id="QLLQ01000001">
    <property type="protein sequence ID" value="RAJ27443.1"/>
    <property type="molecule type" value="Genomic_DNA"/>
</dbReference>
<keyword evidence="6" id="KW-1185">Reference proteome</keyword>
<proteinExistence type="inferred from homology"/>
<dbReference type="Proteomes" id="UP000248987">
    <property type="component" value="Unassembled WGS sequence"/>
</dbReference>
<dbReference type="InterPro" id="IPR020019">
    <property type="entry name" value="AcTrfase_PglD-like"/>
</dbReference>
<feature type="domain" description="PglD N-terminal" evidence="4">
    <location>
        <begin position="5"/>
        <end position="82"/>
    </location>
</feature>
<sequence>MIKERILIFGASEHARCVIDIIEQVNNYQIVGVIDLLMTKGSSYQDYEILGNINDLPEIIEIYNVHKGVIAIGDNYLRSRNAQIIKMSSIDFSFVSAIHPSVILGKNVIVGNGTVMMAGVIVNNDTTIGEHCYLSTKVSLGHDSVLADFSSLSPGVTAGGRTTIGMCSVVGIGTNILHGRTIGDHSVIGSGSLVVKDIENYVVAYGSPAKVVKTREIGEKYL</sequence>
<gene>
    <name evidence="5" type="ORF">LX77_00015</name>
</gene>
<dbReference type="Gene3D" id="3.40.50.20">
    <property type="match status" value="1"/>
</dbReference>
<dbReference type="SUPFAM" id="SSF51161">
    <property type="entry name" value="Trimeric LpxA-like enzymes"/>
    <property type="match status" value="1"/>
</dbReference>
<evidence type="ECO:0000256" key="3">
    <source>
        <dbReference type="PIRSR" id="PIRSR620019-2"/>
    </source>
</evidence>
<keyword evidence="5" id="KW-0808">Transferase</keyword>
<dbReference type="Pfam" id="PF17836">
    <property type="entry name" value="PglD_N"/>
    <property type="match status" value="1"/>
</dbReference>
<dbReference type="GO" id="GO:0016746">
    <property type="term" value="F:acyltransferase activity"/>
    <property type="evidence" value="ECO:0007669"/>
    <property type="project" value="UniProtKB-KW"/>
</dbReference>
<dbReference type="Gene3D" id="2.160.10.10">
    <property type="entry name" value="Hexapeptide repeat proteins"/>
    <property type="match status" value="1"/>
</dbReference>
<name>A0A1A7QQT5_9FLAO</name>
<accession>A0A1A7QQT5</accession>
<feature type="binding site" evidence="3">
    <location>
        <begin position="12"/>
        <end position="14"/>
    </location>
    <ligand>
        <name>substrate</name>
    </ligand>
</feature>
<evidence type="ECO:0000313" key="5">
    <source>
        <dbReference type="EMBL" id="RAJ27443.1"/>
    </source>
</evidence>
<dbReference type="PANTHER" id="PTHR43300:SF7">
    <property type="entry name" value="UDP-N-ACETYLBACILLOSAMINE N-ACETYLTRANSFERASE"/>
    <property type="match status" value="1"/>
</dbReference>
<dbReference type="NCBIfam" id="TIGR03570">
    <property type="entry name" value="NeuD_NnaD"/>
    <property type="match status" value="1"/>
</dbReference>
<protein>
    <submittedName>
        <fullName evidence="5">Sugar O-acyltransferase (Sialic acid O-acetyltransferase NeuD family)</fullName>
    </submittedName>
</protein>
<keyword evidence="5" id="KW-0012">Acyltransferase</keyword>
<dbReference type="InterPro" id="IPR011004">
    <property type="entry name" value="Trimer_LpxA-like_sf"/>
</dbReference>
<dbReference type="InterPro" id="IPR041561">
    <property type="entry name" value="PglD_N"/>
</dbReference>
<dbReference type="PANTHER" id="PTHR43300">
    <property type="entry name" value="ACETYLTRANSFERASE"/>
    <property type="match status" value="1"/>
</dbReference>
<evidence type="ECO:0000256" key="2">
    <source>
        <dbReference type="PIRSR" id="PIRSR620019-1"/>
    </source>
</evidence>
<feature type="binding site" evidence="3">
    <location>
        <position position="73"/>
    </location>
    <ligand>
        <name>substrate</name>
    </ligand>
</feature>
<comment type="similarity">
    <text evidence="1">Belongs to the transferase hexapeptide repeat family.</text>
</comment>
<reference evidence="5 6" key="1">
    <citation type="submission" date="2018-06" db="EMBL/GenBank/DDBJ databases">
        <title>Genomic Encyclopedia of Archaeal and Bacterial Type Strains, Phase II (KMG-II): from individual species to whole genera.</title>
        <authorList>
            <person name="Goeker M."/>
        </authorList>
    </citation>
    <scope>NUCLEOTIDE SEQUENCE [LARGE SCALE GENOMIC DNA]</scope>
    <source>
        <strain evidence="5 6">DSM 12408</strain>
    </source>
</reference>
<organism evidence="5 6">
    <name type="scientific">Gelidibacter algens</name>
    <dbReference type="NCBI Taxonomy" id="49280"/>
    <lineage>
        <taxon>Bacteria</taxon>
        <taxon>Pseudomonadati</taxon>
        <taxon>Bacteroidota</taxon>
        <taxon>Flavobacteriia</taxon>
        <taxon>Flavobacteriales</taxon>
        <taxon>Flavobacteriaceae</taxon>
        <taxon>Gelidibacter</taxon>
    </lineage>
</organism>
<dbReference type="RefSeq" id="WP_066438472.1">
    <property type="nucleotide sequence ID" value="NZ_LZRN01000062.1"/>
</dbReference>
<dbReference type="AlphaFoldDB" id="A0A1A7QQT5"/>
<dbReference type="CDD" id="cd03360">
    <property type="entry name" value="LbH_AT_putative"/>
    <property type="match status" value="1"/>
</dbReference>
<feature type="active site" description="Proton acceptor" evidence="2">
    <location>
        <position position="142"/>
    </location>
</feature>
<dbReference type="InterPro" id="IPR050179">
    <property type="entry name" value="Trans_hexapeptide_repeat"/>
</dbReference>
<evidence type="ECO:0000256" key="1">
    <source>
        <dbReference type="ARBA" id="ARBA00007274"/>
    </source>
</evidence>